<dbReference type="AlphaFoldDB" id="A0A078A2Q9"/>
<gene>
    <name evidence="8" type="primary">Contig11212.g11973</name>
    <name evidence="8" type="ORF">STYLEM_5108</name>
</gene>
<evidence type="ECO:0000256" key="4">
    <source>
        <dbReference type="ARBA" id="ARBA00023002"/>
    </source>
</evidence>
<evidence type="ECO:0000256" key="2">
    <source>
        <dbReference type="ARBA" id="ARBA00022617"/>
    </source>
</evidence>
<comment type="similarity">
    <text evidence="1">Belongs to the cytochrome P450 family.</text>
</comment>
<keyword evidence="4" id="KW-0560">Oxidoreductase</keyword>
<dbReference type="GO" id="GO:0016705">
    <property type="term" value="F:oxidoreductase activity, acting on paired donors, with incorporation or reduction of molecular oxygen"/>
    <property type="evidence" value="ECO:0007669"/>
    <property type="project" value="InterPro"/>
</dbReference>
<organism evidence="8 9">
    <name type="scientific">Stylonychia lemnae</name>
    <name type="common">Ciliate</name>
    <dbReference type="NCBI Taxonomy" id="5949"/>
    <lineage>
        <taxon>Eukaryota</taxon>
        <taxon>Sar</taxon>
        <taxon>Alveolata</taxon>
        <taxon>Ciliophora</taxon>
        <taxon>Intramacronucleata</taxon>
        <taxon>Spirotrichea</taxon>
        <taxon>Stichotrichia</taxon>
        <taxon>Sporadotrichida</taxon>
        <taxon>Oxytrichidae</taxon>
        <taxon>Stylonychinae</taxon>
        <taxon>Stylonychia</taxon>
    </lineage>
</organism>
<dbReference type="EMBL" id="CCKQ01004964">
    <property type="protein sequence ID" value="CDW76112.1"/>
    <property type="molecule type" value="Genomic_DNA"/>
</dbReference>
<evidence type="ECO:0000313" key="8">
    <source>
        <dbReference type="EMBL" id="CDW76112.1"/>
    </source>
</evidence>
<feature type="binding site" description="axial binding residue" evidence="7">
    <location>
        <position position="314"/>
    </location>
    <ligand>
        <name>heme</name>
        <dbReference type="ChEBI" id="CHEBI:30413"/>
    </ligand>
    <ligandPart>
        <name>Fe</name>
        <dbReference type="ChEBI" id="CHEBI:18248"/>
    </ligandPart>
</feature>
<accession>A0A078A2Q9</accession>
<keyword evidence="6" id="KW-0503">Monooxygenase</keyword>
<evidence type="ECO:0000256" key="6">
    <source>
        <dbReference type="ARBA" id="ARBA00023033"/>
    </source>
</evidence>
<dbReference type="SUPFAM" id="SSF48264">
    <property type="entry name" value="Cytochrome P450"/>
    <property type="match status" value="1"/>
</dbReference>
<dbReference type="InterPro" id="IPR036396">
    <property type="entry name" value="Cyt_P450_sf"/>
</dbReference>
<dbReference type="Gene3D" id="1.10.630.10">
    <property type="entry name" value="Cytochrome P450"/>
    <property type="match status" value="1"/>
</dbReference>
<evidence type="ECO:0000256" key="7">
    <source>
        <dbReference type="PIRSR" id="PIRSR602401-1"/>
    </source>
</evidence>
<dbReference type="CDD" id="cd00302">
    <property type="entry name" value="cytochrome_P450"/>
    <property type="match status" value="1"/>
</dbReference>
<dbReference type="GO" id="GO:0020037">
    <property type="term" value="F:heme binding"/>
    <property type="evidence" value="ECO:0007669"/>
    <property type="project" value="InterPro"/>
</dbReference>
<dbReference type="PANTHER" id="PTHR24291:SF50">
    <property type="entry name" value="BIFUNCTIONAL ALBAFLAVENONE MONOOXYGENASE_TERPENE SYNTHASE"/>
    <property type="match status" value="1"/>
</dbReference>
<name>A0A078A2Q9_STYLE</name>
<evidence type="ECO:0000256" key="5">
    <source>
        <dbReference type="ARBA" id="ARBA00023004"/>
    </source>
</evidence>
<keyword evidence="5 7" id="KW-0408">Iron</keyword>
<protein>
    <submittedName>
        <fullName evidence="8">Cytochrome p450</fullName>
    </submittedName>
</protein>
<dbReference type="GO" id="GO:0005506">
    <property type="term" value="F:iron ion binding"/>
    <property type="evidence" value="ECO:0007669"/>
    <property type="project" value="InterPro"/>
</dbReference>
<dbReference type="OrthoDB" id="1470350at2759"/>
<keyword evidence="9" id="KW-1185">Reference proteome</keyword>
<comment type="cofactor">
    <cofactor evidence="7">
        <name>heme</name>
        <dbReference type="ChEBI" id="CHEBI:30413"/>
    </cofactor>
</comment>
<dbReference type="GO" id="GO:0004497">
    <property type="term" value="F:monooxygenase activity"/>
    <property type="evidence" value="ECO:0007669"/>
    <property type="project" value="UniProtKB-KW"/>
</dbReference>
<dbReference type="Proteomes" id="UP000039865">
    <property type="component" value="Unassembled WGS sequence"/>
</dbReference>
<keyword evidence="2 7" id="KW-0349">Heme</keyword>
<dbReference type="Pfam" id="PF00067">
    <property type="entry name" value="p450"/>
    <property type="match status" value="1"/>
</dbReference>
<keyword evidence="3 7" id="KW-0479">Metal-binding</keyword>
<dbReference type="InterPro" id="IPR002401">
    <property type="entry name" value="Cyt_P450_E_grp-I"/>
</dbReference>
<dbReference type="InterPro" id="IPR001128">
    <property type="entry name" value="Cyt_P450"/>
</dbReference>
<evidence type="ECO:0000256" key="1">
    <source>
        <dbReference type="ARBA" id="ARBA00010617"/>
    </source>
</evidence>
<dbReference type="PRINTS" id="PR00463">
    <property type="entry name" value="EP450I"/>
</dbReference>
<dbReference type="PANTHER" id="PTHR24291">
    <property type="entry name" value="CYTOCHROME P450 FAMILY 4"/>
    <property type="match status" value="1"/>
</dbReference>
<proteinExistence type="inferred from homology"/>
<reference evidence="8 9" key="1">
    <citation type="submission" date="2014-06" db="EMBL/GenBank/DDBJ databases">
        <authorList>
            <person name="Swart Estienne"/>
        </authorList>
    </citation>
    <scope>NUCLEOTIDE SEQUENCE [LARGE SCALE GENOMIC DNA]</scope>
    <source>
        <strain evidence="8 9">130c</strain>
    </source>
</reference>
<sequence length="369" mass="43264">MMDLMKQIVCETIDLWAKQGTIDIVLETSDLMMTIILACVFGRQNENPLINYKDKGEIRQMKLGQALSTNLGRAVEREFQAYLILFPELFPYSLSNFDQEVQYNAEQVIEYIRKLIQIKRISFAQTGHYEGDDLLSVLLQDEVFQDSDQMIIDECITFFIAGSQTTAVTISNFLCYIAQSQEYEKKIRWEFGKLLYNYGMDIQKLTKELDLNKIEEFEYLKFCFYETLRIEPPVIISSSVKLTEDQEISGVIIKHDDMLIVNLHQIHHNKDQWIDDDKFIPERFDPQSKYYVTPAGTQRNQFSFVPFLGGKRVCLGKTFAENAFKTIVPLLMNNYKFLFCDDKQKSQKPFNNALMFKRPQVYMKLERIN</sequence>
<dbReference type="InParanoid" id="A0A078A2Q9"/>
<evidence type="ECO:0000256" key="3">
    <source>
        <dbReference type="ARBA" id="ARBA00022723"/>
    </source>
</evidence>
<dbReference type="InterPro" id="IPR050196">
    <property type="entry name" value="Cytochrome_P450_Monoox"/>
</dbReference>
<dbReference type="PRINTS" id="PR00385">
    <property type="entry name" value="P450"/>
</dbReference>
<evidence type="ECO:0000313" key="9">
    <source>
        <dbReference type="Proteomes" id="UP000039865"/>
    </source>
</evidence>